<reference evidence="1 2" key="1">
    <citation type="submission" date="2018-03" db="EMBL/GenBank/DDBJ databases">
        <title>Genomic Encyclopedia of Archaeal and Bacterial Type Strains, Phase II (KMG-II): from individual species to whole genera.</title>
        <authorList>
            <person name="Goeker M."/>
        </authorList>
    </citation>
    <scope>NUCLEOTIDE SEQUENCE [LARGE SCALE GENOMIC DNA]</scope>
    <source>
        <strain evidence="1 2">DSM 18107</strain>
    </source>
</reference>
<dbReference type="Proteomes" id="UP000240978">
    <property type="component" value="Unassembled WGS sequence"/>
</dbReference>
<gene>
    <name evidence="1" type="ORF">CLV42_11834</name>
</gene>
<evidence type="ECO:0000313" key="2">
    <source>
        <dbReference type="Proteomes" id="UP000240978"/>
    </source>
</evidence>
<accession>A0A2P8FNP0</accession>
<dbReference type="EMBL" id="PYGK01000018">
    <property type="protein sequence ID" value="PSL23319.1"/>
    <property type="molecule type" value="Genomic_DNA"/>
</dbReference>
<sequence length="56" mass="6412">MEKNGRIAILNRNGFNNSETPDTKMISPLVWLRPLFGIDILLMACCKLTKRTQKGY</sequence>
<organism evidence="1 2">
    <name type="scientific">Chitinophaga ginsengisoli</name>
    <dbReference type="NCBI Taxonomy" id="363837"/>
    <lineage>
        <taxon>Bacteria</taxon>
        <taxon>Pseudomonadati</taxon>
        <taxon>Bacteroidota</taxon>
        <taxon>Chitinophagia</taxon>
        <taxon>Chitinophagales</taxon>
        <taxon>Chitinophagaceae</taxon>
        <taxon>Chitinophaga</taxon>
    </lineage>
</organism>
<keyword evidence="2" id="KW-1185">Reference proteome</keyword>
<dbReference type="AlphaFoldDB" id="A0A2P8FNP0"/>
<comment type="caution">
    <text evidence="1">The sequence shown here is derived from an EMBL/GenBank/DDBJ whole genome shotgun (WGS) entry which is preliminary data.</text>
</comment>
<name>A0A2P8FNP0_9BACT</name>
<proteinExistence type="predicted"/>
<evidence type="ECO:0000313" key="1">
    <source>
        <dbReference type="EMBL" id="PSL23319.1"/>
    </source>
</evidence>
<protein>
    <submittedName>
        <fullName evidence="1">Uncharacterized protein</fullName>
    </submittedName>
</protein>